<dbReference type="EMBL" id="LBWB01000003">
    <property type="protein sequence ID" value="KKR01614.1"/>
    <property type="molecule type" value="Genomic_DNA"/>
</dbReference>
<dbReference type="Proteomes" id="UP000033881">
    <property type="component" value="Unassembled WGS sequence"/>
</dbReference>
<accession>A0A0G0MC66</accession>
<evidence type="ECO:0000313" key="1">
    <source>
        <dbReference type="EMBL" id="KKR01614.1"/>
    </source>
</evidence>
<sequence length="68" mass="7998">MNTQVFVHKLVDEVRDFCGTVSILPTRKEQNTEFDILHSTLRQQVNILFANEIHDALIDLVEWKEETE</sequence>
<organism evidence="1 2">
    <name type="scientific">Candidatus Woesebacteria bacterium GW2011_GWB1_39_12</name>
    <dbReference type="NCBI Taxonomy" id="1618574"/>
    <lineage>
        <taxon>Bacteria</taxon>
        <taxon>Candidatus Woeseibacteriota</taxon>
    </lineage>
</organism>
<gene>
    <name evidence="1" type="ORF">UT24_C0003G0021</name>
</gene>
<reference evidence="1 2" key="1">
    <citation type="journal article" date="2015" name="Nature">
        <title>rRNA introns, odd ribosomes, and small enigmatic genomes across a large radiation of phyla.</title>
        <authorList>
            <person name="Brown C.T."/>
            <person name="Hug L.A."/>
            <person name="Thomas B.C."/>
            <person name="Sharon I."/>
            <person name="Castelle C.J."/>
            <person name="Singh A."/>
            <person name="Wilkins M.J."/>
            <person name="Williams K.H."/>
            <person name="Banfield J.F."/>
        </authorList>
    </citation>
    <scope>NUCLEOTIDE SEQUENCE [LARGE SCALE GENOMIC DNA]</scope>
</reference>
<name>A0A0G0MC66_9BACT</name>
<comment type="caution">
    <text evidence="1">The sequence shown here is derived from an EMBL/GenBank/DDBJ whole genome shotgun (WGS) entry which is preliminary data.</text>
</comment>
<dbReference type="AlphaFoldDB" id="A0A0G0MC66"/>
<proteinExistence type="predicted"/>
<protein>
    <submittedName>
        <fullName evidence="1">Uncharacterized protein</fullName>
    </submittedName>
</protein>
<dbReference type="STRING" id="1618574.UT24_C0003G0021"/>
<evidence type="ECO:0000313" key="2">
    <source>
        <dbReference type="Proteomes" id="UP000033881"/>
    </source>
</evidence>